<protein>
    <submittedName>
        <fullName evidence="3">Glycosyl transferase, family 48</fullName>
    </submittedName>
</protein>
<dbReference type="PANTHER" id="PTHR12741">
    <property type="entry name" value="LYST-INTERACTING PROTEIN LIP5 DOPAMINE RESPONSIVE PROTEIN DRG-1"/>
    <property type="match status" value="1"/>
</dbReference>
<evidence type="ECO:0000313" key="3">
    <source>
        <dbReference type="EMBL" id="KAK6934101.1"/>
    </source>
</evidence>
<reference evidence="3 4" key="1">
    <citation type="submission" date="2023-12" db="EMBL/GenBank/DDBJ databases">
        <title>A high-quality genome assembly for Dillenia turbinata (Dilleniales).</title>
        <authorList>
            <person name="Chanderbali A."/>
        </authorList>
    </citation>
    <scope>NUCLEOTIDE SEQUENCE [LARGE SCALE GENOMIC DNA]</scope>
    <source>
        <strain evidence="3">LSX21</strain>
        <tissue evidence="3">Leaf</tissue>
    </source>
</reference>
<keyword evidence="4" id="KW-1185">Reference proteome</keyword>
<name>A0AAN8VQC3_9MAGN</name>
<keyword evidence="3" id="KW-0808">Transferase</keyword>
<evidence type="ECO:0000259" key="2">
    <source>
        <dbReference type="Pfam" id="PF02364"/>
    </source>
</evidence>
<keyword evidence="1" id="KW-0812">Transmembrane</keyword>
<dbReference type="GO" id="GO:0000148">
    <property type="term" value="C:1,3-beta-D-glucan synthase complex"/>
    <property type="evidence" value="ECO:0007669"/>
    <property type="project" value="InterPro"/>
</dbReference>
<dbReference type="GO" id="GO:0003843">
    <property type="term" value="F:1,3-beta-D-glucan synthase activity"/>
    <property type="evidence" value="ECO:0007669"/>
    <property type="project" value="InterPro"/>
</dbReference>
<organism evidence="3 4">
    <name type="scientific">Dillenia turbinata</name>
    <dbReference type="NCBI Taxonomy" id="194707"/>
    <lineage>
        <taxon>Eukaryota</taxon>
        <taxon>Viridiplantae</taxon>
        <taxon>Streptophyta</taxon>
        <taxon>Embryophyta</taxon>
        <taxon>Tracheophyta</taxon>
        <taxon>Spermatophyta</taxon>
        <taxon>Magnoliopsida</taxon>
        <taxon>eudicotyledons</taxon>
        <taxon>Gunneridae</taxon>
        <taxon>Pentapetalae</taxon>
        <taxon>Dilleniales</taxon>
        <taxon>Dilleniaceae</taxon>
        <taxon>Dillenia</taxon>
    </lineage>
</organism>
<dbReference type="Proteomes" id="UP001370490">
    <property type="component" value="Unassembled WGS sequence"/>
</dbReference>
<dbReference type="GO" id="GO:0006075">
    <property type="term" value="P:(1-&gt;3)-beta-D-glucan biosynthetic process"/>
    <property type="evidence" value="ECO:0007669"/>
    <property type="project" value="InterPro"/>
</dbReference>
<dbReference type="EMBL" id="JBAMMX010000008">
    <property type="protein sequence ID" value="KAK6934101.1"/>
    <property type="molecule type" value="Genomic_DNA"/>
</dbReference>
<comment type="caution">
    <text evidence="3">The sequence shown here is derived from an EMBL/GenBank/DDBJ whole genome shotgun (WGS) entry which is preliminary data.</text>
</comment>
<feature type="transmembrane region" description="Helical" evidence="1">
    <location>
        <begin position="87"/>
        <end position="108"/>
    </location>
</feature>
<keyword evidence="1" id="KW-0472">Membrane</keyword>
<keyword evidence="1" id="KW-1133">Transmembrane helix</keyword>
<dbReference type="GO" id="GO:0005886">
    <property type="term" value="C:plasma membrane"/>
    <property type="evidence" value="ECO:0007669"/>
    <property type="project" value="TreeGrafter"/>
</dbReference>
<evidence type="ECO:0000256" key="1">
    <source>
        <dbReference type="SAM" id="Phobius"/>
    </source>
</evidence>
<dbReference type="Pfam" id="PF02364">
    <property type="entry name" value="Glucan_synthase"/>
    <property type="match status" value="1"/>
</dbReference>
<evidence type="ECO:0000313" key="4">
    <source>
        <dbReference type="Proteomes" id="UP001370490"/>
    </source>
</evidence>
<gene>
    <name evidence="3" type="ORF">RJ641_034256</name>
</gene>
<dbReference type="AlphaFoldDB" id="A0AAN8VQC3"/>
<sequence>MEKISQPPDQKKRTYSMGTTCHYHGRALLHGGAKYRPTGRKVVVFHANVTENYRLYSRSHFVKGFELLLLLIADDIFRHSPLSSMTYLLITYTIWFVLITRLFAPFLFNPSGFNWRKVVEDWKD</sequence>
<dbReference type="PANTHER" id="PTHR12741:SF22">
    <property type="entry name" value="CALLOSE SYNTHASE 8-RELATED"/>
    <property type="match status" value="1"/>
</dbReference>
<accession>A0AAN8VQC3</accession>
<feature type="domain" description="Glycosyl transferase 48" evidence="2">
    <location>
        <begin position="14"/>
        <end position="124"/>
    </location>
</feature>
<dbReference type="InterPro" id="IPR003440">
    <property type="entry name" value="Glyco_trans_48_dom"/>
</dbReference>
<proteinExistence type="predicted"/>